<reference evidence="3" key="1">
    <citation type="journal article" date="2020" name="mSystems">
        <title>Genome- and Community-Level Interaction Insights into Carbon Utilization and Element Cycling Functions of Hydrothermarchaeota in Hydrothermal Sediment.</title>
        <authorList>
            <person name="Zhou Z."/>
            <person name="Liu Y."/>
            <person name="Xu W."/>
            <person name="Pan J."/>
            <person name="Luo Z.H."/>
            <person name="Li M."/>
        </authorList>
    </citation>
    <scope>NUCLEOTIDE SEQUENCE [LARGE SCALE GENOMIC DNA]</scope>
    <source>
        <strain evidence="3">HyVt-527</strain>
    </source>
</reference>
<organism evidence="3">
    <name type="scientific">Caldithrix abyssi</name>
    <dbReference type="NCBI Taxonomy" id="187145"/>
    <lineage>
        <taxon>Bacteria</taxon>
        <taxon>Pseudomonadati</taxon>
        <taxon>Calditrichota</taxon>
        <taxon>Calditrichia</taxon>
        <taxon>Calditrichales</taxon>
        <taxon>Calditrichaceae</taxon>
        <taxon>Caldithrix</taxon>
    </lineage>
</organism>
<sequence>DARLQVSNVTLTGNSENGIAMGLNSFLSVSNSIFWNNGGSLSGNASSTIDIGYSLIQEESLPADAQNLGGNLFGRDPQFADTSADNYSLRSNSFCINAGTPDTSGSQIGATDLDGQARVVHDRIDMGAFEFSGDYLRVTSPDDQDSWKIGTTQTIRWYSNLTSVRIEFSADSGATWSEITASTENDGAYQWTIPNNPSERCLIRISDAADSDPVDVSDGLFFISDVTIIPDGSRVFGTWSKLYSPFVVRGTAVVPADSTLTIEPGVVVRFNAGEQHVFTSSEFDLGMLKVEGTLMAQGSESDSIYFTRDGNDGYWGLLFFDKNTETTSLLKYAVISYASFVDSLVDSLSYEGAVSCRSASPEISHCRFDSNQKSGLQLTENSSPTVAENTLQNNERHGLLLSNAGVKGKPGITKNRVRQNAADGIHIEGTFYADIEQNRIEQNTGHGIYNASGYATVRVANNFITGNNVGVFSSGSMEAVGNLISENNTGVQPDGGEPQLMNNTFVQNTTAIYCQNSSPYVTNCLFNQNGKDFNHDAGDDSQPVVSYSLFDAGYLDSWLANAGFNLMGQQPQFTGTAPHPYALKSTSPAIERGTMENELVTL</sequence>
<evidence type="ECO:0000259" key="2">
    <source>
        <dbReference type="Pfam" id="PF13229"/>
    </source>
</evidence>
<dbReference type="EMBL" id="DROD01000053">
    <property type="protein sequence ID" value="HHJ51702.1"/>
    <property type="molecule type" value="Genomic_DNA"/>
</dbReference>
<feature type="non-terminal residue" evidence="3">
    <location>
        <position position="1"/>
    </location>
</feature>
<evidence type="ECO:0000256" key="1">
    <source>
        <dbReference type="ARBA" id="ARBA00022737"/>
    </source>
</evidence>
<accession>A0A7V5UDS4</accession>
<evidence type="ECO:0000313" key="3">
    <source>
        <dbReference type="EMBL" id="HHJ51702.1"/>
    </source>
</evidence>
<comment type="caution">
    <text evidence="3">The sequence shown here is derived from an EMBL/GenBank/DDBJ whole genome shotgun (WGS) entry which is preliminary data.</text>
</comment>
<dbReference type="Gene3D" id="2.160.20.10">
    <property type="entry name" value="Single-stranded right-handed beta-helix, Pectin lyase-like"/>
    <property type="match status" value="2"/>
</dbReference>
<dbReference type="Pfam" id="PF13229">
    <property type="entry name" value="Beta_helix"/>
    <property type="match status" value="1"/>
</dbReference>
<dbReference type="SMART" id="SM00710">
    <property type="entry name" value="PbH1"/>
    <property type="match status" value="7"/>
</dbReference>
<dbReference type="SUPFAM" id="SSF51126">
    <property type="entry name" value="Pectin lyase-like"/>
    <property type="match status" value="2"/>
</dbReference>
<dbReference type="PANTHER" id="PTHR22990:SF15">
    <property type="entry name" value="F-BOX ONLY PROTEIN 10"/>
    <property type="match status" value="1"/>
</dbReference>
<protein>
    <submittedName>
        <fullName evidence="3">Right-handed parallel beta-helix repeat-containing protein</fullName>
    </submittedName>
</protein>
<dbReference type="InterPro" id="IPR039448">
    <property type="entry name" value="Beta_helix"/>
</dbReference>
<proteinExistence type="predicted"/>
<dbReference type="InterPro" id="IPR006626">
    <property type="entry name" value="PbH1"/>
</dbReference>
<dbReference type="NCBIfam" id="NF041518">
    <property type="entry name" value="choice_anch_Q"/>
    <property type="match status" value="1"/>
</dbReference>
<dbReference type="InterPro" id="IPR059226">
    <property type="entry name" value="Choice_anch_Q_dom"/>
</dbReference>
<dbReference type="InterPro" id="IPR051550">
    <property type="entry name" value="SCF-Subunits/Alg-Epimerases"/>
</dbReference>
<dbReference type="InterPro" id="IPR011050">
    <property type="entry name" value="Pectin_lyase_fold/virulence"/>
</dbReference>
<dbReference type="PANTHER" id="PTHR22990">
    <property type="entry name" value="F-BOX ONLY PROTEIN"/>
    <property type="match status" value="1"/>
</dbReference>
<dbReference type="InterPro" id="IPR012334">
    <property type="entry name" value="Pectin_lyas_fold"/>
</dbReference>
<feature type="domain" description="Right handed beta helix" evidence="2">
    <location>
        <begin position="347"/>
        <end position="464"/>
    </location>
</feature>
<dbReference type="AlphaFoldDB" id="A0A7V5UDS4"/>
<gene>
    <name evidence="3" type="ORF">ENJ89_00780</name>
</gene>
<name>A0A7V5UDS4_CALAY</name>
<feature type="non-terminal residue" evidence="3">
    <location>
        <position position="602"/>
    </location>
</feature>
<keyword evidence="1" id="KW-0677">Repeat</keyword>
<dbReference type="GO" id="GO:0006511">
    <property type="term" value="P:ubiquitin-dependent protein catabolic process"/>
    <property type="evidence" value="ECO:0007669"/>
    <property type="project" value="TreeGrafter"/>
</dbReference>
<dbReference type="Proteomes" id="UP000886124">
    <property type="component" value="Unassembled WGS sequence"/>
</dbReference>